<dbReference type="PANTHER" id="PTHR46708">
    <property type="entry name" value="TENASCIN"/>
    <property type="match status" value="1"/>
</dbReference>
<evidence type="ECO:0000256" key="1">
    <source>
        <dbReference type="ARBA" id="ARBA00022737"/>
    </source>
</evidence>
<keyword evidence="4" id="KW-1185">Reference proteome</keyword>
<dbReference type="InterPro" id="IPR013783">
    <property type="entry name" value="Ig-like_fold"/>
</dbReference>
<keyword evidence="1" id="KW-0677">Repeat</keyword>
<dbReference type="AlphaFoldDB" id="A0A226NPI2"/>
<gene>
    <name evidence="3" type="ORF">ASZ78_012847</name>
</gene>
<dbReference type="EMBL" id="MCFN01000005">
    <property type="protein sequence ID" value="OXB69019.1"/>
    <property type="molecule type" value="Genomic_DNA"/>
</dbReference>
<dbReference type="Proteomes" id="UP000198323">
    <property type="component" value="Unassembled WGS sequence"/>
</dbReference>
<dbReference type="PROSITE" id="PS50853">
    <property type="entry name" value="FN3"/>
    <property type="match status" value="1"/>
</dbReference>
<dbReference type="Gene3D" id="2.60.40.10">
    <property type="entry name" value="Immunoglobulins"/>
    <property type="match status" value="1"/>
</dbReference>
<dbReference type="InterPro" id="IPR050991">
    <property type="entry name" value="ECM_Regulatory_Proteins"/>
</dbReference>
<accession>A0A226NPI2</accession>
<dbReference type="PANTHER" id="PTHR46708:SF2">
    <property type="entry name" value="FIBRONECTIN TYPE-III DOMAIN-CONTAINING PROTEIN"/>
    <property type="match status" value="1"/>
</dbReference>
<evidence type="ECO:0000313" key="3">
    <source>
        <dbReference type="EMBL" id="OXB69019.1"/>
    </source>
</evidence>
<feature type="domain" description="Fibronectin type-III" evidence="2">
    <location>
        <begin position="68"/>
        <end position="155"/>
    </location>
</feature>
<evidence type="ECO:0000259" key="2">
    <source>
        <dbReference type="PROSITE" id="PS50853"/>
    </source>
</evidence>
<comment type="caution">
    <text evidence="3">The sequence shown here is derived from an EMBL/GenBank/DDBJ whole genome shotgun (WGS) entry which is preliminary data.</text>
</comment>
<dbReference type="InterPro" id="IPR003961">
    <property type="entry name" value="FN3_dom"/>
</dbReference>
<dbReference type="SUPFAM" id="SSF49265">
    <property type="entry name" value="Fibronectin type III"/>
    <property type="match status" value="1"/>
</dbReference>
<protein>
    <recommendedName>
        <fullName evidence="2">Fibronectin type-III domain-containing protein</fullName>
    </recommendedName>
</protein>
<dbReference type="OrthoDB" id="10253954at2759"/>
<dbReference type="InterPro" id="IPR036116">
    <property type="entry name" value="FN3_sf"/>
</dbReference>
<name>A0A226NPI2_CALSU</name>
<dbReference type="CDD" id="cd00063">
    <property type="entry name" value="FN3"/>
    <property type="match status" value="1"/>
</dbReference>
<organism evidence="3 4">
    <name type="scientific">Callipepla squamata</name>
    <name type="common">Scaled quail</name>
    <dbReference type="NCBI Taxonomy" id="9009"/>
    <lineage>
        <taxon>Eukaryota</taxon>
        <taxon>Metazoa</taxon>
        <taxon>Chordata</taxon>
        <taxon>Craniata</taxon>
        <taxon>Vertebrata</taxon>
        <taxon>Euteleostomi</taxon>
        <taxon>Archelosauria</taxon>
        <taxon>Archosauria</taxon>
        <taxon>Dinosauria</taxon>
        <taxon>Saurischia</taxon>
        <taxon>Theropoda</taxon>
        <taxon>Coelurosauria</taxon>
        <taxon>Aves</taxon>
        <taxon>Neognathae</taxon>
        <taxon>Galloanserae</taxon>
        <taxon>Galliformes</taxon>
        <taxon>Odontophoridae</taxon>
        <taxon>Callipepla</taxon>
    </lineage>
</organism>
<reference evidence="3 4" key="1">
    <citation type="submission" date="2016-07" db="EMBL/GenBank/DDBJ databases">
        <title>Disparate Historic Effective Population Sizes Predicted by Modern Levels of Genome Diversity for the Scaled Quail (Callipepla squamata) and the Northern Bobwhite (Colinus virginianus): Inferences from First and Second Generation Draft Genome Assemblies for Sympatric New World Quail.</title>
        <authorList>
            <person name="Oldeschulte D.L."/>
            <person name="Halley Y.A."/>
            <person name="Bhattarai E.K."/>
            <person name="Brashear W.A."/>
            <person name="Hill J."/>
            <person name="Metz R.P."/>
            <person name="Johnson C.D."/>
            <person name="Rollins D."/>
            <person name="Peterson M.J."/>
            <person name="Bickhart D.M."/>
            <person name="Decker J.E."/>
            <person name="Seabury C.M."/>
        </authorList>
    </citation>
    <scope>NUCLEOTIDE SEQUENCE [LARGE SCALE GENOMIC DNA]</scope>
    <source>
        <strain evidence="3 4">Texas</strain>
        <tissue evidence="3">Leg muscle</tissue>
    </source>
</reference>
<dbReference type="STRING" id="9009.A0A226NPI2"/>
<dbReference type="SMART" id="SM00060">
    <property type="entry name" value="FN3"/>
    <property type="match status" value="2"/>
</dbReference>
<evidence type="ECO:0000313" key="4">
    <source>
        <dbReference type="Proteomes" id="UP000198323"/>
    </source>
</evidence>
<sequence length="216" mass="23992">MPDTGVFDGIYVTTNGGPNATFNLKSDGKITVENLTPGTEYDFCVLTKSRNMLSSSYHVTGVKTCLAAPLNIQEGNVTDTSIQISWDRAEGDFQQYEVTCTNCASPFRVQKVKQETATFSNLIPGKLYSFTVRTEKEGFRDSVLIAKEIGTVPSAVKYLNYSKDSDSITVTWPPAQNKFDGYVLSIKSKIFNEESILSSGVRYEDYILIFSYLKNS</sequence>
<dbReference type="Pfam" id="PF00041">
    <property type="entry name" value="fn3"/>
    <property type="match status" value="1"/>
</dbReference>
<proteinExistence type="predicted"/>